<dbReference type="Proteomes" id="UP000317332">
    <property type="component" value="Unassembled WGS sequence"/>
</dbReference>
<dbReference type="EMBL" id="VHIQ01000001">
    <property type="protein sequence ID" value="TPV35890.1"/>
    <property type="molecule type" value="Genomic_DNA"/>
</dbReference>
<evidence type="ECO:0000313" key="1">
    <source>
        <dbReference type="EMBL" id="TPV35890.1"/>
    </source>
</evidence>
<protein>
    <submittedName>
        <fullName evidence="1">Uncharacterized protein</fullName>
    </submittedName>
</protein>
<evidence type="ECO:0000313" key="2">
    <source>
        <dbReference type="Proteomes" id="UP000317332"/>
    </source>
</evidence>
<dbReference type="RefSeq" id="WP_140988900.1">
    <property type="nucleotide sequence ID" value="NZ_VHIQ01000001.1"/>
</dbReference>
<sequence>MTREEFDEFFKNNEGNFIIGIHNYCDRWCERCKFTAKCSVFQIDEERARKRAEKGIPDNDFAEIVSENFQIVMDMMEDIMEDTEFEEEAIDLEAIQTEEEVLENYAKNHPISKNSEIYLKKVRLWFDQNERLLKRYKETFENTYNLGINDTQIIRDYENTYEAVEVINWFHAQIHVKLIRALRHGDVDLSYEDPIQNDANGSAKVALIGIEKSMDAWGILHKHFPEIEDHIIDILVLLETIRKDILKEFPNVNQFLRPGFDV</sequence>
<dbReference type="AlphaFoldDB" id="A0A506PUJ6"/>
<comment type="caution">
    <text evidence="1">The sequence shown here is derived from an EMBL/GenBank/DDBJ whole genome shotgun (WGS) entry which is preliminary data.</text>
</comment>
<reference evidence="1 2" key="1">
    <citation type="submission" date="2019-06" db="EMBL/GenBank/DDBJ databases">
        <title>Flavobacteriaceae Paucihalobacterium erythroidium CWB-1, complete genome.</title>
        <authorList>
            <person name="Wu S."/>
        </authorList>
    </citation>
    <scope>NUCLEOTIDE SEQUENCE [LARGE SCALE GENOMIC DNA]</scope>
    <source>
        <strain evidence="1 2">CWB-1</strain>
    </source>
</reference>
<dbReference type="OrthoDB" id="1114593at2"/>
<keyword evidence="2" id="KW-1185">Reference proteome</keyword>
<accession>A0A506PUJ6</accession>
<gene>
    <name evidence="1" type="ORF">FJ651_02940</name>
</gene>
<organism evidence="1 2">
    <name type="scientific">Paucihalobacter ruber</name>
    <dbReference type="NCBI Taxonomy" id="2567861"/>
    <lineage>
        <taxon>Bacteria</taxon>
        <taxon>Pseudomonadati</taxon>
        <taxon>Bacteroidota</taxon>
        <taxon>Flavobacteriia</taxon>
        <taxon>Flavobacteriales</taxon>
        <taxon>Flavobacteriaceae</taxon>
        <taxon>Paucihalobacter</taxon>
    </lineage>
</organism>
<name>A0A506PUJ6_9FLAO</name>
<proteinExistence type="predicted"/>